<organism evidence="1 2">
    <name type="scientific">Verticillium longisporum</name>
    <name type="common">Verticillium dahliae var. longisporum</name>
    <dbReference type="NCBI Taxonomy" id="100787"/>
    <lineage>
        <taxon>Eukaryota</taxon>
        <taxon>Fungi</taxon>
        <taxon>Dikarya</taxon>
        <taxon>Ascomycota</taxon>
        <taxon>Pezizomycotina</taxon>
        <taxon>Sordariomycetes</taxon>
        <taxon>Hypocreomycetidae</taxon>
        <taxon>Glomerellales</taxon>
        <taxon>Plectosphaerellaceae</taxon>
        <taxon>Verticillium</taxon>
    </lineage>
</organism>
<dbReference type="EMBL" id="CVQI01033840">
    <property type="protein sequence ID" value="CRK44133.1"/>
    <property type="molecule type" value="Genomic_DNA"/>
</dbReference>
<dbReference type="Proteomes" id="UP000045706">
    <property type="component" value="Unassembled WGS sequence"/>
</dbReference>
<evidence type="ECO:0000313" key="2">
    <source>
        <dbReference type="Proteomes" id="UP000045706"/>
    </source>
</evidence>
<evidence type="ECO:0000313" key="1">
    <source>
        <dbReference type="EMBL" id="CRK44133.1"/>
    </source>
</evidence>
<reference evidence="2" key="1">
    <citation type="submission" date="2015-05" db="EMBL/GenBank/DDBJ databases">
        <authorList>
            <person name="Fogelqvist Johan"/>
        </authorList>
    </citation>
    <scope>NUCLEOTIDE SEQUENCE [LARGE SCALE GENOMIC DNA]</scope>
</reference>
<proteinExistence type="predicted"/>
<sequence>MPVLGSVARWINLNLKEIVNDDRAALVVSSTPRSGPKADASRCSCLAKLTRADSRARLTWSTRDPVRRYPVNQLPPVGKLLFPPPARDTANWVEPGCNEAME</sequence>
<dbReference type="AlphaFoldDB" id="A0A0G4NCG2"/>
<name>A0A0G4NCG2_VERLO</name>
<accession>A0A0G4NCG2</accession>
<gene>
    <name evidence="1" type="ORF">BN1723_016324</name>
</gene>
<protein>
    <submittedName>
        <fullName evidence="1">Uncharacterized protein</fullName>
    </submittedName>
</protein>